<keyword evidence="1" id="KW-0732">Signal</keyword>
<evidence type="ECO:0008006" key="4">
    <source>
        <dbReference type="Google" id="ProtNLM"/>
    </source>
</evidence>
<evidence type="ECO:0000313" key="2">
    <source>
        <dbReference type="EMBL" id="MFC3680334.1"/>
    </source>
</evidence>
<proteinExistence type="predicted"/>
<organism evidence="2 3">
    <name type="scientific">Bacterioplanoides pacificum</name>
    <dbReference type="NCBI Taxonomy" id="1171596"/>
    <lineage>
        <taxon>Bacteria</taxon>
        <taxon>Pseudomonadati</taxon>
        <taxon>Pseudomonadota</taxon>
        <taxon>Gammaproteobacteria</taxon>
        <taxon>Oceanospirillales</taxon>
        <taxon>Oceanospirillaceae</taxon>
        <taxon>Bacterioplanoides</taxon>
    </lineage>
</organism>
<evidence type="ECO:0000313" key="3">
    <source>
        <dbReference type="Proteomes" id="UP001595722"/>
    </source>
</evidence>
<dbReference type="Proteomes" id="UP001595722">
    <property type="component" value="Unassembled WGS sequence"/>
</dbReference>
<gene>
    <name evidence="2" type="ORF">ACFOMG_09525</name>
</gene>
<evidence type="ECO:0000256" key="1">
    <source>
        <dbReference type="SAM" id="SignalP"/>
    </source>
</evidence>
<feature type="signal peptide" evidence="1">
    <location>
        <begin position="1"/>
        <end position="17"/>
    </location>
</feature>
<dbReference type="EMBL" id="JBHRYB010000006">
    <property type="protein sequence ID" value="MFC3680334.1"/>
    <property type="molecule type" value="Genomic_DNA"/>
</dbReference>
<sequence>MLRLFLLLCLLPVLAQADPSASRVIELRQQIPQPASGHPGIQLEWSNQAPQQRQALDNFYQNLQNLQLQQSMDRVQRQQRIEQLRGMSQQQRLQHFQNFVQDRGLNAPR</sequence>
<feature type="chain" id="PRO_5047342107" description="DUF3106 domain-containing protein" evidence="1">
    <location>
        <begin position="18"/>
        <end position="109"/>
    </location>
</feature>
<keyword evidence="3" id="KW-1185">Reference proteome</keyword>
<accession>A0ABV7VS98</accession>
<comment type="caution">
    <text evidence="2">The sequence shown here is derived from an EMBL/GenBank/DDBJ whole genome shotgun (WGS) entry which is preliminary data.</text>
</comment>
<protein>
    <recommendedName>
        <fullName evidence="4">DUF3106 domain-containing protein</fullName>
    </recommendedName>
</protein>
<name>A0ABV7VS98_9GAMM</name>
<reference evidence="3" key="1">
    <citation type="journal article" date="2019" name="Int. J. Syst. Evol. Microbiol.">
        <title>The Global Catalogue of Microorganisms (GCM) 10K type strain sequencing project: providing services to taxonomists for standard genome sequencing and annotation.</title>
        <authorList>
            <consortium name="The Broad Institute Genomics Platform"/>
            <consortium name="The Broad Institute Genome Sequencing Center for Infectious Disease"/>
            <person name="Wu L."/>
            <person name="Ma J."/>
        </authorList>
    </citation>
    <scope>NUCLEOTIDE SEQUENCE [LARGE SCALE GENOMIC DNA]</scope>
    <source>
        <strain evidence="3">KCTC 42424</strain>
    </source>
</reference>
<dbReference type="RefSeq" id="WP_376866264.1">
    <property type="nucleotide sequence ID" value="NZ_JBHRYB010000006.1"/>
</dbReference>